<proteinExistence type="predicted"/>
<keyword evidence="1" id="KW-0472">Membrane</keyword>
<evidence type="ECO:0000256" key="1">
    <source>
        <dbReference type="SAM" id="Phobius"/>
    </source>
</evidence>
<gene>
    <name evidence="2" type="ORF">LHJ74_16545</name>
</gene>
<evidence type="ECO:0000313" key="2">
    <source>
        <dbReference type="EMBL" id="MCT2591492.1"/>
    </source>
</evidence>
<accession>A0ABT2JUB8</accession>
<keyword evidence="3" id="KW-1185">Reference proteome</keyword>
<comment type="caution">
    <text evidence="2">The sequence shown here is derived from an EMBL/GenBank/DDBJ whole genome shotgun (WGS) entry which is preliminary data.</text>
</comment>
<evidence type="ECO:0000313" key="3">
    <source>
        <dbReference type="Proteomes" id="UP001156389"/>
    </source>
</evidence>
<feature type="transmembrane region" description="Helical" evidence="1">
    <location>
        <begin position="36"/>
        <end position="61"/>
    </location>
</feature>
<keyword evidence="1" id="KW-1133">Transmembrane helix</keyword>
<organism evidence="2 3">
    <name type="scientific">Streptomyces gossypii</name>
    <dbReference type="NCBI Taxonomy" id="2883101"/>
    <lineage>
        <taxon>Bacteria</taxon>
        <taxon>Bacillati</taxon>
        <taxon>Actinomycetota</taxon>
        <taxon>Actinomycetes</taxon>
        <taxon>Kitasatosporales</taxon>
        <taxon>Streptomycetaceae</taxon>
        <taxon>Streptomyces</taxon>
    </lineage>
</organism>
<name>A0ABT2JUB8_9ACTN</name>
<reference evidence="2 3" key="1">
    <citation type="submission" date="2021-10" db="EMBL/GenBank/DDBJ databases">
        <title>Streptomyces gossypii sp. nov., isolated from soil collected from cotton field.</title>
        <authorList>
            <person name="Ge X."/>
            <person name="Chen X."/>
            <person name="Liu W."/>
        </authorList>
    </citation>
    <scope>NUCLEOTIDE SEQUENCE [LARGE SCALE GENOMIC DNA]</scope>
    <source>
        <strain evidence="2 3">N2-109</strain>
    </source>
</reference>
<dbReference type="RefSeq" id="WP_260218813.1">
    <property type="nucleotide sequence ID" value="NZ_JAJAGO010000007.1"/>
</dbReference>
<sequence>MTALRVMLATTGAAMLGWGCWLLVTETREGTVPQTTAWLAGAVVVHDGLVAPLLLLLGAALGHFGARLRRRHGYGPEAARQDDVRRVPGALRGGLIVAGCLTLVALPALLRQDQPRYPSALPLDYTANWLTLLGLTTLVTVALLVLPGVARRLRTRRTRAGRARD</sequence>
<protein>
    <recommendedName>
        <fullName evidence="4">Lipoprotein</fullName>
    </recommendedName>
</protein>
<feature type="transmembrane region" description="Helical" evidence="1">
    <location>
        <begin position="90"/>
        <end position="109"/>
    </location>
</feature>
<keyword evidence="1" id="KW-0812">Transmembrane</keyword>
<evidence type="ECO:0008006" key="4">
    <source>
        <dbReference type="Google" id="ProtNLM"/>
    </source>
</evidence>
<feature type="transmembrane region" description="Helical" evidence="1">
    <location>
        <begin position="7"/>
        <end position="24"/>
    </location>
</feature>
<dbReference type="Proteomes" id="UP001156389">
    <property type="component" value="Unassembled WGS sequence"/>
</dbReference>
<feature type="transmembrane region" description="Helical" evidence="1">
    <location>
        <begin position="129"/>
        <end position="150"/>
    </location>
</feature>
<dbReference type="EMBL" id="JAJAGO010000007">
    <property type="protein sequence ID" value="MCT2591492.1"/>
    <property type="molecule type" value="Genomic_DNA"/>
</dbReference>